<dbReference type="SUPFAM" id="SSF75217">
    <property type="entry name" value="alpha/beta knot"/>
    <property type="match status" value="1"/>
</dbReference>
<dbReference type="SUPFAM" id="SSF55315">
    <property type="entry name" value="L30e-like"/>
    <property type="match status" value="1"/>
</dbReference>
<dbReference type="CDD" id="cd18095">
    <property type="entry name" value="SpoU-like_rRNA-MTase"/>
    <property type="match status" value="1"/>
</dbReference>
<evidence type="ECO:0000256" key="1">
    <source>
        <dbReference type="ARBA" id="ARBA00007228"/>
    </source>
</evidence>
<comment type="caution">
    <text evidence="5">The sequence shown here is derived from an EMBL/GenBank/DDBJ whole genome shotgun (WGS) entry which is preliminary data.</text>
</comment>
<dbReference type="GO" id="GO:0032259">
    <property type="term" value="P:methylation"/>
    <property type="evidence" value="ECO:0007669"/>
    <property type="project" value="UniProtKB-KW"/>
</dbReference>
<protein>
    <submittedName>
        <fullName evidence="5">TrmH family RNA methyltransferase</fullName>
    </submittedName>
</protein>
<dbReference type="Gene3D" id="3.30.1330.30">
    <property type="match status" value="1"/>
</dbReference>
<evidence type="ECO:0000256" key="3">
    <source>
        <dbReference type="ARBA" id="ARBA00022679"/>
    </source>
</evidence>
<gene>
    <name evidence="5" type="ORF">ACFPQ3_10490</name>
</gene>
<dbReference type="PANTHER" id="PTHR43191:SF2">
    <property type="entry name" value="RRNA METHYLTRANSFERASE 3, MITOCHONDRIAL"/>
    <property type="match status" value="1"/>
</dbReference>
<name>A0ABW0UHZ8_9STRE</name>
<dbReference type="Pfam" id="PF00588">
    <property type="entry name" value="SpoU_methylase"/>
    <property type="match status" value="1"/>
</dbReference>
<evidence type="ECO:0000256" key="2">
    <source>
        <dbReference type="ARBA" id="ARBA00022603"/>
    </source>
</evidence>
<feature type="domain" description="RNA 2-O ribose methyltransferase substrate binding" evidence="4">
    <location>
        <begin position="29"/>
        <end position="95"/>
    </location>
</feature>
<keyword evidence="2 5" id="KW-0489">Methyltransferase</keyword>
<sequence>MQKITSRMNPTIKAAKKLLQKKYRQFSYLIEGWHLVDEALQSGAEILQIFVLEDMVERLDDFSNVLVVTPEILKDLSDSPSPQGIVAEVAFSEKSLPDALLGRYLFLEDVQDPGNVGTMIRTADAAGFDGVFLSDKTADIYNQKTLRSMQGSHFHLPIWRHCTSDTIALLKASAVPILATTLSKESVDYRQLNQLDSFALVMGNEGNGISEMMTKEADQLVHITMPGQAESLNVAVAAGILIFSLI</sequence>
<evidence type="ECO:0000313" key="6">
    <source>
        <dbReference type="Proteomes" id="UP001596110"/>
    </source>
</evidence>
<accession>A0ABW0UHZ8</accession>
<proteinExistence type="inferred from homology"/>
<keyword evidence="6" id="KW-1185">Reference proteome</keyword>
<dbReference type="InterPro" id="IPR029064">
    <property type="entry name" value="Ribosomal_eL30-like_sf"/>
</dbReference>
<dbReference type="InterPro" id="IPR053888">
    <property type="entry name" value="MRM3-like_sub_bind"/>
</dbReference>
<dbReference type="Gene3D" id="3.40.1280.10">
    <property type="match status" value="1"/>
</dbReference>
<dbReference type="InterPro" id="IPR029026">
    <property type="entry name" value="tRNA_m1G_MTases_N"/>
</dbReference>
<dbReference type="Pfam" id="PF22435">
    <property type="entry name" value="MRM3-like_sub_bind"/>
    <property type="match status" value="1"/>
</dbReference>
<dbReference type="InterPro" id="IPR029028">
    <property type="entry name" value="Alpha/beta_knot_MTases"/>
</dbReference>
<comment type="similarity">
    <text evidence="1">Belongs to the class IV-like SAM-binding methyltransferase superfamily. RNA methyltransferase TrmH family.</text>
</comment>
<dbReference type="SMART" id="SM00967">
    <property type="entry name" value="SpoU_sub_bind"/>
    <property type="match status" value="1"/>
</dbReference>
<dbReference type="GO" id="GO:0008168">
    <property type="term" value="F:methyltransferase activity"/>
    <property type="evidence" value="ECO:0007669"/>
    <property type="project" value="UniProtKB-KW"/>
</dbReference>
<evidence type="ECO:0000259" key="4">
    <source>
        <dbReference type="SMART" id="SM00967"/>
    </source>
</evidence>
<keyword evidence="3" id="KW-0808">Transferase</keyword>
<dbReference type="InterPro" id="IPR013123">
    <property type="entry name" value="SpoU_subst-bd"/>
</dbReference>
<dbReference type="RefSeq" id="WP_156805597.1">
    <property type="nucleotide sequence ID" value="NZ_JBHSOJ010000031.1"/>
</dbReference>
<organism evidence="5 6">
    <name type="scientific">Streptococcus caledonicus</name>
    <dbReference type="NCBI Taxonomy" id="2614158"/>
    <lineage>
        <taxon>Bacteria</taxon>
        <taxon>Bacillati</taxon>
        <taxon>Bacillota</taxon>
        <taxon>Bacilli</taxon>
        <taxon>Lactobacillales</taxon>
        <taxon>Streptococcaceae</taxon>
        <taxon>Streptococcus</taxon>
    </lineage>
</organism>
<dbReference type="PANTHER" id="PTHR43191">
    <property type="entry name" value="RRNA METHYLTRANSFERASE 3"/>
    <property type="match status" value="1"/>
</dbReference>
<dbReference type="EMBL" id="JBHSOJ010000031">
    <property type="protein sequence ID" value="MFC5631959.1"/>
    <property type="molecule type" value="Genomic_DNA"/>
</dbReference>
<dbReference type="InterPro" id="IPR001537">
    <property type="entry name" value="SpoU_MeTrfase"/>
</dbReference>
<evidence type="ECO:0000313" key="5">
    <source>
        <dbReference type="EMBL" id="MFC5631959.1"/>
    </source>
</evidence>
<reference evidence="6" key="1">
    <citation type="journal article" date="2019" name="Int. J. Syst. Evol. Microbiol.">
        <title>The Global Catalogue of Microorganisms (GCM) 10K type strain sequencing project: providing services to taxonomists for standard genome sequencing and annotation.</title>
        <authorList>
            <consortium name="The Broad Institute Genomics Platform"/>
            <consortium name="The Broad Institute Genome Sequencing Center for Infectious Disease"/>
            <person name="Wu L."/>
            <person name="Ma J."/>
        </authorList>
    </citation>
    <scope>NUCLEOTIDE SEQUENCE [LARGE SCALE GENOMIC DNA]</scope>
    <source>
        <strain evidence="6">DT43</strain>
    </source>
</reference>
<dbReference type="InterPro" id="IPR051259">
    <property type="entry name" value="rRNA_Methyltransferase"/>
</dbReference>
<dbReference type="Proteomes" id="UP001596110">
    <property type="component" value="Unassembled WGS sequence"/>
</dbReference>